<accession>A0A0F9FJ15</accession>
<feature type="compositionally biased region" description="Basic and acidic residues" evidence="1">
    <location>
        <begin position="17"/>
        <end position="30"/>
    </location>
</feature>
<feature type="compositionally biased region" description="Polar residues" evidence="1">
    <location>
        <begin position="1"/>
        <end position="13"/>
    </location>
</feature>
<evidence type="ECO:0000313" key="2">
    <source>
        <dbReference type="EMBL" id="KKL86389.1"/>
    </source>
</evidence>
<comment type="caution">
    <text evidence="2">The sequence shown here is derived from an EMBL/GenBank/DDBJ whole genome shotgun (WGS) entry which is preliminary data.</text>
</comment>
<sequence length="30" mass="3394">VEQAEAQYSSRLGSHSAGRDQARDFEEVNR</sequence>
<organism evidence="2">
    <name type="scientific">marine sediment metagenome</name>
    <dbReference type="NCBI Taxonomy" id="412755"/>
    <lineage>
        <taxon>unclassified sequences</taxon>
        <taxon>metagenomes</taxon>
        <taxon>ecological metagenomes</taxon>
    </lineage>
</organism>
<dbReference type="AlphaFoldDB" id="A0A0F9FJ15"/>
<feature type="non-terminal residue" evidence="2">
    <location>
        <position position="1"/>
    </location>
</feature>
<name>A0A0F9FJ15_9ZZZZ</name>
<dbReference type="EMBL" id="LAZR01021131">
    <property type="protein sequence ID" value="KKL86389.1"/>
    <property type="molecule type" value="Genomic_DNA"/>
</dbReference>
<evidence type="ECO:0000256" key="1">
    <source>
        <dbReference type="SAM" id="MobiDB-lite"/>
    </source>
</evidence>
<feature type="region of interest" description="Disordered" evidence="1">
    <location>
        <begin position="1"/>
        <end position="30"/>
    </location>
</feature>
<protein>
    <submittedName>
        <fullName evidence="2">Uncharacterized protein</fullName>
    </submittedName>
</protein>
<proteinExistence type="predicted"/>
<gene>
    <name evidence="2" type="ORF">LCGC14_1945240</name>
</gene>
<reference evidence="2" key="1">
    <citation type="journal article" date="2015" name="Nature">
        <title>Complex archaea that bridge the gap between prokaryotes and eukaryotes.</title>
        <authorList>
            <person name="Spang A."/>
            <person name="Saw J.H."/>
            <person name="Jorgensen S.L."/>
            <person name="Zaremba-Niedzwiedzka K."/>
            <person name="Martijn J."/>
            <person name="Lind A.E."/>
            <person name="van Eijk R."/>
            <person name="Schleper C."/>
            <person name="Guy L."/>
            <person name="Ettema T.J."/>
        </authorList>
    </citation>
    <scope>NUCLEOTIDE SEQUENCE</scope>
</reference>